<dbReference type="PRINTS" id="PR00315">
    <property type="entry name" value="ELONGATNFCT"/>
</dbReference>
<dbReference type="InterPro" id="IPR004160">
    <property type="entry name" value="Transl_elong_EFTu/EF1A_C"/>
</dbReference>
<feature type="compositionally biased region" description="Basic and acidic residues" evidence="13">
    <location>
        <begin position="318"/>
        <end position="342"/>
    </location>
</feature>
<dbReference type="GO" id="GO:0003924">
    <property type="term" value="F:GTPase activity"/>
    <property type="evidence" value="ECO:0007669"/>
    <property type="project" value="InterPro"/>
</dbReference>
<sequence length="870" mass="94511">MSGHRRVKDIAYDDDDVDDYSDEYADEGEEEMTEEDKEQMRAGKAKVREALGADYTTSVSDKAIEESLWHYYYDIAKTVTYLKNQHKPAQPKMAKQPSRFDQAAGAAAKAQPKKGGGEYHDSSSHASPPIGCPSVPESCHIQAAAAVLQESTRQVSKPEHHSDSPIAFPLPMFLPPREMPRPTADFFSDTPWLNVPSHRLGCISVDPIYPRGRLLGGSSKPSKLAALAAARKKKQEEAKANSAAPEGQTAQQPDRAVQLLDRLGNKAKTEAKPAENQSSEATTTTISDKTNGSEAFAPKAPAIPLPIRKRKGSSPSPPREEKIEPAPEPEPKRQKFRVEDLKAPPSAFAVGFLGLNGSEQRGQPKPQSQLPQRFYPWGPEYVKAKINPFADPSPDDVVLAAQSKATKKQTPAAKAAEKDKPNGITKGVSELTVEETPRIKHKNLNVLEEFEKSTIKNAANFVVIGHVDHGKSTLMGRLLYDLKVVDQRSIDKLRKEAQNIGKSSFALAWVMDETSEERSRGVTVDIATNSFETEKTRYTILDAPGHKDFVPNMIAGASQADFAVLVIDAGTNSFESGLRGQTKEHALLARSIGVQRLIVAVNKMDSASWSQERFEEISQQMSAFLTTAGFQTKNIAFVPCAGLTGENIVTPVAKDLAPWYTGKTLVEELDASEPSKRAIEKPLRMTVADIFRGGVTNPLSISGRLDAGSLQVGDHIVAMPAGETAFIKGIEVDHESVDWAVAGQIATLHLTDIDAIHLRLGDIVCTPSAPIKNISRFEAKILAFEHVTPMHVDVLRARLNVPARVAQLVALLDKSSGETKKRKPRVVQPGAVARVVVEMVGGKVPLEEGVRVVLRCEGATVAAGLVEKVG</sequence>
<proteinExistence type="inferred from homology"/>
<comment type="subcellular location">
    <subcellularLocation>
        <location evidence="1">Cytoplasm</location>
    </subcellularLocation>
</comment>
<evidence type="ECO:0000256" key="13">
    <source>
        <dbReference type="SAM" id="MobiDB-lite"/>
    </source>
</evidence>
<dbReference type="PROSITE" id="PS51722">
    <property type="entry name" value="G_TR_2"/>
    <property type="match status" value="1"/>
</dbReference>
<evidence type="ECO:0000256" key="2">
    <source>
        <dbReference type="ARBA" id="ARBA00007249"/>
    </source>
</evidence>
<dbReference type="GO" id="GO:0002184">
    <property type="term" value="P:cytoplasmic translational termination"/>
    <property type="evidence" value="ECO:0007669"/>
    <property type="project" value="UniProtKB-ARBA"/>
</dbReference>
<feature type="compositionally biased region" description="Low complexity" evidence="13">
    <location>
        <begin position="405"/>
        <end position="414"/>
    </location>
</feature>
<evidence type="ECO:0000259" key="14">
    <source>
        <dbReference type="PROSITE" id="PS51722"/>
    </source>
</evidence>
<dbReference type="InterPro" id="IPR015033">
    <property type="entry name" value="HBS1-like_N"/>
</dbReference>
<evidence type="ECO:0000256" key="3">
    <source>
        <dbReference type="ARBA" id="ARBA00022490"/>
    </source>
</evidence>
<evidence type="ECO:0000256" key="1">
    <source>
        <dbReference type="ARBA" id="ARBA00004496"/>
    </source>
</evidence>
<dbReference type="AlphaFoldDB" id="A0A6A6B5I6"/>
<comment type="similarity">
    <text evidence="2">Belongs to the TRAFAC class translation factor GTPase superfamily. Classic translation factor GTPase family. EF-Tu/EF-1A subfamily.</text>
</comment>
<keyword evidence="3" id="KW-0963">Cytoplasm</keyword>
<dbReference type="Pfam" id="PF03143">
    <property type="entry name" value="GTP_EFTU_D3"/>
    <property type="match status" value="1"/>
</dbReference>
<feature type="region of interest" description="Disordered" evidence="13">
    <location>
        <begin position="87"/>
        <end position="134"/>
    </location>
</feature>
<evidence type="ECO:0000256" key="10">
    <source>
        <dbReference type="ARBA" id="ARBA00049117"/>
    </source>
</evidence>
<dbReference type="InterPro" id="IPR009000">
    <property type="entry name" value="Transl_B-barrel_sf"/>
</dbReference>
<dbReference type="GO" id="GO:0005525">
    <property type="term" value="F:GTP binding"/>
    <property type="evidence" value="ECO:0007669"/>
    <property type="project" value="UniProtKB-KW"/>
</dbReference>
<dbReference type="Pfam" id="PF08938">
    <property type="entry name" value="HBS1_N"/>
    <property type="match status" value="1"/>
</dbReference>
<dbReference type="FunFam" id="2.40.30.10:FF:000020">
    <property type="entry name" value="Translation elongation factor EF-1"/>
    <property type="match status" value="1"/>
</dbReference>
<dbReference type="CDD" id="cd01883">
    <property type="entry name" value="EF1_alpha"/>
    <property type="match status" value="1"/>
</dbReference>
<dbReference type="EMBL" id="ML995493">
    <property type="protein sequence ID" value="KAF2139389.1"/>
    <property type="molecule type" value="Genomic_DNA"/>
</dbReference>
<comment type="subunit">
    <text evidence="11">Component of the Dom34-Hbs1 complex, also named Pelota-HBS1L complex, composed of dom34 and hbs1.</text>
</comment>
<dbReference type="RefSeq" id="XP_033395102.1">
    <property type="nucleotide sequence ID" value="XM_033544329.1"/>
</dbReference>
<evidence type="ECO:0000256" key="12">
    <source>
        <dbReference type="ARBA" id="ARBA00074866"/>
    </source>
</evidence>
<keyword evidence="16" id="KW-1185">Reference proteome</keyword>
<comment type="catalytic activity">
    <reaction evidence="10">
        <text>GTP + H2O = GDP + phosphate + H(+)</text>
        <dbReference type="Rhea" id="RHEA:19669"/>
        <dbReference type="ChEBI" id="CHEBI:15377"/>
        <dbReference type="ChEBI" id="CHEBI:15378"/>
        <dbReference type="ChEBI" id="CHEBI:37565"/>
        <dbReference type="ChEBI" id="CHEBI:43474"/>
        <dbReference type="ChEBI" id="CHEBI:58189"/>
    </reaction>
    <physiologicalReaction direction="left-to-right" evidence="10">
        <dbReference type="Rhea" id="RHEA:19670"/>
    </physiologicalReaction>
</comment>
<feature type="region of interest" description="Disordered" evidence="13">
    <location>
        <begin position="1"/>
        <end position="51"/>
    </location>
</feature>
<dbReference type="SUPFAM" id="SSF50465">
    <property type="entry name" value="EF-Tu/eEF-1alpha/eIF2-gamma C-terminal domain"/>
    <property type="match status" value="1"/>
</dbReference>
<dbReference type="SUPFAM" id="SSF52540">
    <property type="entry name" value="P-loop containing nucleoside triphosphate hydrolases"/>
    <property type="match status" value="1"/>
</dbReference>
<dbReference type="OrthoDB" id="342024at2759"/>
<dbReference type="GO" id="GO:0005829">
    <property type="term" value="C:cytosol"/>
    <property type="evidence" value="ECO:0007669"/>
    <property type="project" value="GOC"/>
</dbReference>
<dbReference type="Proteomes" id="UP000799438">
    <property type="component" value="Unassembled WGS sequence"/>
</dbReference>
<keyword evidence="8" id="KW-0648">Protein biosynthesis</keyword>
<dbReference type="CDD" id="cd16267">
    <property type="entry name" value="HBS1-like_II"/>
    <property type="match status" value="1"/>
</dbReference>
<dbReference type="InterPro" id="IPR050100">
    <property type="entry name" value="TRAFAC_GTPase_members"/>
</dbReference>
<evidence type="ECO:0000313" key="15">
    <source>
        <dbReference type="EMBL" id="KAF2139389.1"/>
    </source>
</evidence>
<dbReference type="PANTHER" id="PTHR23115">
    <property type="entry name" value="TRANSLATION FACTOR"/>
    <property type="match status" value="1"/>
</dbReference>
<evidence type="ECO:0000256" key="6">
    <source>
        <dbReference type="ARBA" id="ARBA00022801"/>
    </source>
</evidence>
<keyword evidence="9" id="KW-0342">GTP-binding</keyword>
<protein>
    <recommendedName>
        <fullName evidence="12">Elongation factor 1 alpha-like protein</fullName>
    </recommendedName>
</protein>
<evidence type="ECO:0000313" key="16">
    <source>
        <dbReference type="Proteomes" id="UP000799438"/>
    </source>
</evidence>
<keyword evidence="7" id="KW-0810">Translation regulation</keyword>
<feature type="compositionally biased region" description="Basic and acidic residues" evidence="13">
    <location>
        <begin position="38"/>
        <end position="51"/>
    </location>
</feature>
<dbReference type="Gene3D" id="2.40.30.10">
    <property type="entry name" value="Translation factors"/>
    <property type="match status" value="2"/>
</dbReference>
<feature type="compositionally biased region" description="Polar residues" evidence="13">
    <location>
        <begin position="275"/>
        <end position="293"/>
    </location>
</feature>
<evidence type="ECO:0000256" key="9">
    <source>
        <dbReference type="ARBA" id="ARBA00023134"/>
    </source>
</evidence>
<dbReference type="SUPFAM" id="SSF50447">
    <property type="entry name" value="Translation proteins"/>
    <property type="match status" value="1"/>
</dbReference>
<evidence type="ECO:0000256" key="7">
    <source>
        <dbReference type="ARBA" id="ARBA00022845"/>
    </source>
</evidence>
<evidence type="ECO:0000256" key="4">
    <source>
        <dbReference type="ARBA" id="ARBA00022741"/>
    </source>
</evidence>
<keyword evidence="5" id="KW-0251">Elongation factor</keyword>
<reference evidence="15" key="1">
    <citation type="journal article" date="2020" name="Stud. Mycol.">
        <title>101 Dothideomycetes genomes: a test case for predicting lifestyles and emergence of pathogens.</title>
        <authorList>
            <person name="Haridas S."/>
            <person name="Albert R."/>
            <person name="Binder M."/>
            <person name="Bloem J."/>
            <person name="Labutti K."/>
            <person name="Salamov A."/>
            <person name="Andreopoulos B."/>
            <person name="Baker S."/>
            <person name="Barry K."/>
            <person name="Bills G."/>
            <person name="Bluhm B."/>
            <person name="Cannon C."/>
            <person name="Castanera R."/>
            <person name="Culley D."/>
            <person name="Daum C."/>
            <person name="Ezra D."/>
            <person name="Gonzalez J."/>
            <person name="Henrissat B."/>
            <person name="Kuo A."/>
            <person name="Liang C."/>
            <person name="Lipzen A."/>
            <person name="Lutzoni F."/>
            <person name="Magnuson J."/>
            <person name="Mondo S."/>
            <person name="Nolan M."/>
            <person name="Ohm R."/>
            <person name="Pangilinan J."/>
            <person name="Park H.-J."/>
            <person name="Ramirez L."/>
            <person name="Alfaro M."/>
            <person name="Sun H."/>
            <person name="Tritt A."/>
            <person name="Yoshinaga Y."/>
            <person name="Zwiers L.-H."/>
            <person name="Turgeon B."/>
            <person name="Goodwin S."/>
            <person name="Spatafora J."/>
            <person name="Crous P."/>
            <person name="Grigoriev I."/>
        </authorList>
    </citation>
    <scope>NUCLEOTIDE SEQUENCE</scope>
    <source>
        <strain evidence="15">CBS 121167</strain>
    </source>
</reference>
<keyword evidence="4" id="KW-0547">Nucleotide-binding</keyword>
<evidence type="ECO:0000256" key="11">
    <source>
        <dbReference type="ARBA" id="ARBA00063537"/>
    </source>
</evidence>
<accession>A0A6A6B5I6</accession>
<dbReference type="GO" id="GO:0006417">
    <property type="term" value="P:regulation of translation"/>
    <property type="evidence" value="ECO:0007669"/>
    <property type="project" value="UniProtKB-KW"/>
</dbReference>
<feature type="region of interest" description="Disordered" evidence="13">
    <location>
        <begin position="405"/>
        <end position="424"/>
    </location>
</feature>
<dbReference type="InterPro" id="IPR027417">
    <property type="entry name" value="P-loop_NTPase"/>
</dbReference>
<dbReference type="FunFam" id="3.40.50.300:FF:000204">
    <property type="entry name" value="Translation elongation factor Tu"/>
    <property type="match status" value="1"/>
</dbReference>
<keyword evidence="6" id="KW-0378">Hydrolase</keyword>
<dbReference type="Gene3D" id="3.40.50.300">
    <property type="entry name" value="P-loop containing nucleotide triphosphate hydrolases"/>
    <property type="match status" value="1"/>
</dbReference>
<feature type="domain" description="Tr-type G" evidence="14">
    <location>
        <begin position="456"/>
        <end position="677"/>
    </location>
</feature>
<dbReference type="GO" id="GO:1990533">
    <property type="term" value="C:Dom34-Hbs1 complex"/>
    <property type="evidence" value="ECO:0007669"/>
    <property type="project" value="UniProtKB-ARBA"/>
</dbReference>
<dbReference type="GeneID" id="54301825"/>
<dbReference type="InterPro" id="IPR009001">
    <property type="entry name" value="Transl_elong_EF1A/Init_IF2_C"/>
</dbReference>
<dbReference type="GO" id="GO:0003746">
    <property type="term" value="F:translation elongation factor activity"/>
    <property type="evidence" value="ECO:0007669"/>
    <property type="project" value="UniProtKB-KW"/>
</dbReference>
<feature type="region of interest" description="Disordered" evidence="13">
    <location>
        <begin position="229"/>
        <end position="254"/>
    </location>
</feature>
<dbReference type="InterPro" id="IPR000795">
    <property type="entry name" value="T_Tr_GTP-bd_dom"/>
</dbReference>
<gene>
    <name evidence="15" type="ORF">K452DRAFT_320517</name>
</gene>
<feature type="region of interest" description="Disordered" evidence="13">
    <location>
        <begin position="268"/>
        <end position="343"/>
    </location>
</feature>
<dbReference type="Pfam" id="PF00009">
    <property type="entry name" value="GTP_EFTU"/>
    <property type="match status" value="1"/>
</dbReference>
<evidence type="ECO:0000256" key="8">
    <source>
        <dbReference type="ARBA" id="ARBA00022917"/>
    </source>
</evidence>
<feature type="compositionally biased region" description="Acidic residues" evidence="13">
    <location>
        <begin position="12"/>
        <end position="37"/>
    </location>
</feature>
<name>A0A6A6B5I6_9PEZI</name>
<evidence type="ECO:0000256" key="5">
    <source>
        <dbReference type="ARBA" id="ARBA00022768"/>
    </source>
</evidence>
<organism evidence="15 16">
    <name type="scientific">Aplosporella prunicola CBS 121167</name>
    <dbReference type="NCBI Taxonomy" id="1176127"/>
    <lineage>
        <taxon>Eukaryota</taxon>
        <taxon>Fungi</taxon>
        <taxon>Dikarya</taxon>
        <taxon>Ascomycota</taxon>
        <taxon>Pezizomycotina</taxon>
        <taxon>Dothideomycetes</taxon>
        <taxon>Dothideomycetes incertae sedis</taxon>
        <taxon>Botryosphaeriales</taxon>
        <taxon>Aplosporellaceae</taxon>
        <taxon>Aplosporella</taxon>
    </lineage>
</organism>